<keyword evidence="3 5" id="KW-1133">Transmembrane helix</keyword>
<comment type="caution">
    <text evidence="7">The sequence shown here is derived from an EMBL/GenBank/DDBJ whole genome shotgun (WGS) entry which is preliminary data.</text>
</comment>
<dbReference type="InterPro" id="IPR006726">
    <property type="entry name" value="PHBA_efflux_AaeB/fusaric-R"/>
</dbReference>
<evidence type="ECO:0000259" key="6">
    <source>
        <dbReference type="Pfam" id="PF13515"/>
    </source>
</evidence>
<evidence type="ECO:0000256" key="4">
    <source>
        <dbReference type="ARBA" id="ARBA00023136"/>
    </source>
</evidence>
<sequence length="628" mass="68567">MNGALSFPANTFLTCIKYCDITSPRATYILRALLAANLALVAAYWLELDMPYSAASTVLLVLNPVQGAVLGKGKWRLIGTLMGMVVALALMAAFTQQPWLFAIADSLWLGACVMAMSVLRHFRASGAAVAGYTIGLATLGAMQHPELAFEHAVGRASTVALGVISLGLVSALFSRRSLSGKVTSQLWHLTQQTTRIQAEYDRTPLQRQLLAELYGVDDLLAAARQESPLLAQQTPIIRQVMDLLLVNATMQASTQHARWQQNNDLLQRGPSHIPAAQVQLRAALKAETLPPNEHLPMENLLRVLTLLSSLDHVPVRQSLPPVAFHRDWRGAWRNGLRAAITLLAASALWIGSGWSDGDIMLLVIAPYFALLSTAPQPAAGARKFLLGTLFALPMAFICAFVLLPLINGLPLLLIVLSLFWLPGIYATSMPQHMLSGLAYLVGFNTLTAATNPMVYDAAQFLNWSLAWLLGTAATLLAFQLMPRRPERQVVRLQKQIRHNLVTLLSGKKVSATRWQQHQQHRLAQLVGLLRAQPQQQQQALQQGLVALNLGRAWLALPHAIQTSQQQTLITLLQQRITRRAQQPSLAAKHMVRAARNLAISGDNVTLIAHLTSAAQLLQAMAAGETDAQ</sequence>
<dbReference type="AlphaFoldDB" id="A0A1X1CQ69"/>
<comment type="subcellular location">
    <subcellularLocation>
        <location evidence="1">Membrane</location>
        <topology evidence="1">Multi-pass membrane protein</topology>
    </subcellularLocation>
</comment>
<evidence type="ECO:0000256" key="2">
    <source>
        <dbReference type="ARBA" id="ARBA00022692"/>
    </source>
</evidence>
<dbReference type="Proteomes" id="UP000193558">
    <property type="component" value="Unassembled WGS sequence"/>
</dbReference>
<protein>
    <recommendedName>
        <fullName evidence="6">Integral membrane bound transporter domain-containing protein</fullName>
    </recommendedName>
</protein>
<feature type="transmembrane region" description="Helical" evidence="5">
    <location>
        <begin position="409"/>
        <end position="427"/>
    </location>
</feature>
<feature type="transmembrane region" description="Helical" evidence="5">
    <location>
        <begin position="460"/>
        <end position="481"/>
    </location>
</feature>
<feature type="domain" description="Integral membrane bound transporter" evidence="6">
    <location>
        <begin position="38"/>
        <end position="164"/>
    </location>
</feature>
<accession>A0A1X1CQ69</accession>
<evidence type="ECO:0000313" key="8">
    <source>
        <dbReference type="Proteomes" id="UP000193558"/>
    </source>
</evidence>
<feature type="transmembrane region" description="Helical" evidence="5">
    <location>
        <begin position="77"/>
        <end position="94"/>
    </location>
</feature>
<evidence type="ECO:0000256" key="5">
    <source>
        <dbReference type="SAM" id="Phobius"/>
    </source>
</evidence>
<evidence type="ECO:0000313" key="7">
    <source>
        <dbReference type="EMBL" id="ORM66589.1"/>
    </source>
</evidence>
<keyword evidence="4 5" id="KW-0472">Membrane</keyword>
<feature type="transmembrane region" description="Helical" evidence="5">
    <location>
        <begin position="156"/>
        <end position="174"/>
    </location>
</feature>
<dbReference type="Pfam" id="PF04632">
    <property type="entry name" value="FUSC"/>
    <property type="match status" value="1"/>
</dbReference>
<dbReference type="Pfam" id="PF13515">
    <property type="entry name" value="FUSC_2"/>
    <property type="match status" value="1"/>
</dbReference>
<feature type="transmembrane region" description="Helical" evidence="5">
    <location>
        <begin position="384"/>
        <end position="403"/>
    </location>
</feature>
<feature type="transmembrane region" description="Helical" evidence="5">
    <location>
        <begin position="100"/>
        <end position="119"/>
    </location>
</feature>
<dbReference type="RefSeq" id="WP_084937597.1">
    <property type="nucleotide sequence ID" value="NZ_MLFR01000037.1"/>
</dbReference>
<feature type="transmembrane region" description="Helical" evidence="5">
    <location>
        <begin position="434"/>
        <end position="454"/>
    </location>
</feature>
<keyword evidence="2 5" id="KW-0812">Transmembrane</keyword>
<proteinExistence type="predicted"/>
<dbReference type="InterPro" id="IPR049453">
    <property type="entry name" value="Memb_transporter_dom"/>
</dbReference>
<reference evidence="7 8" key="1">
    <citation type="journal article" date="2017" name="Antonie Van Leeuwenhoek">
        <title>Phylogenomic resolution of the bacterial genus Pantoea and its relationship with Erwinia and Tatumella.</title>
        <authorList>
            <person name="Palmer M."/>
            <person name="Steenkamp E.T."/>
            <person name="Coetzee M.P."/>
            <person name="Chan W.Y."/>
            <person name="van Zyl E."/>
            <person name="De Maayer P."/>
            <person name="Coutinho T.A."/>
            <person name="Blom J."/>
            <person name="Smits T.H."/>
            <person name="Duffy B."/>
            <person name="Venter S.N."/>
        </authorList>
    </citation>
    <scope>NUCLEOTIDE SEQUENCE [LARGE SCALE GENOMIC DNA]</scope>
    <source>
        <strain evidence="7 8">LMG 26275</strain>
    </source>
</reference>
<feature type="transmembrane region" description="Helical" evidence="5">
    <location>
        <begin position="126"/>
        <end position="144"/>
    </location>
</feature>
<organism evidence="7 8">
    <name type="scientific">Pantoea rwandensis</name>
    <dbReference type="NCBI Taxonomy" id="1076550"/>
    <lineage>
        <taxon>Bacteria</taxon>
        <taxon>Pseudomonadati</taxon>
        <taxon>Pseudomonadota</taxon>
        <taxon>Gammaproteobacteria</taxon>
        <taxon>Enterobacterales</taxon>
        <taxon>Erwiniaceae</taxon>
        <taxon>Pantoea</taxon>
    </lineage>
</organism>
<feature type="transmembrane region" description="Helical" evidence="5">
    <location>
        <begin position="52"/>
        <end position="70"/>
    </location>
</feature>
<evidence type="ECO:0000256" key="1">
    <source>
        <dbReference type="ARBA" id="ARBA00004141"/>
    </source>
</evidence>
<dbReference type="EMBL" id="MLFR01000037">
    <property type="protein sequence ID" value="ORM66589.1"/>
    <property type="molecule type" value="Genomic_DNA"/>
</dbReference>
<feature type="transmembrane region" description="Helical" evidence="5">
    <location>
        <begin position="28"/>
        <end position="46"/>
    </location>
</feature>
<evidence type="ECO:0000256" key="3">
    <source>
        <dbReference type="ARBA" id="ARBA00022989"/>
    </source>
</evidence>
<name>A0A1X1CQ69_9GAMM</name>
<dbReference type="GO" id="GO:0022857">
    <property type="term" value="F:transmembrane transporter activity"/>
    <property type="evidence" value="ECO:0007669"/>
    <property type="project" value="InterPro"/>
</dbReference>
<gene>
    <name evidence="7" type="ORF">HA51_23455</name>
</gene>
<dbReference type="OrthoDB" id="6538131at2"/>
<dbReference type="GO" id="GO:0005886">
    <property type="term" value="C:plasma membrane"/>
    <property type="evidence" value="ECO:0007669"/>
    <property type="project" value="InterPro"/>
</dbReference>